<dbReference type="InterPro" id="IPR046275">
    <property type="entry name" value="DUF6308"/>
</dbReference>
<evidence type="ECO:0000313" key="2">
    <source>
        <dbReference type="EMBL" id="SEB38907.1"/>
    </source>
</evidence>
<evidence type="ECO:0000256" key="1">
    <source>
        <dbReference type="SAM" id="MobiDB-lite"/>
    </source>
</evidence>
<protein>
    <submittedName>
        <fullName evidence="2">Uncharacterized protein</fullName>
    </submittedName>
</protein>
<feature type="region of interest" description="Disordered" evidence="1">
    <location>
        <begin position="15"/>
        <end position="40"/>
    </location>
</feature>
<accession>A0A1H4IY66</accession>
<sequence>MHGLTGGSWKRSTLATAVKKNSRAGNRSAHSGFATYSQDLPPRQLSTLHSVVSQVLGTERAHLNPVREALRADDGSLHRRLLSIRKEVGLPDEISALRVFDVIAWMDGKNRGLGEPSDQER</sequence>
<dbReference type="Proteomes" id="UP000183407">
    <property type="component" value="Unassembled WGS sequence"/>
</dbReference>
<dbReference type="Pfam" id="PF19827">
    <property type="entry name" value="DUF6308"/>
    <property type="match status" value="1"/>
</dbReference>
<organism evidence="2 3">
    <name type="scientific">Rhodococcus jostii</name>
    <dbReference type="NCBI Taxonomy" id="132919"/>
    <lineage>
        <taxon>Bacteria</taxon>
        <taxon>Bacillati</taxon>
        <taxon>Actinomycetota</taxon>
        <taxon>Actinomycetes</taxon>
        <taxon>Mycobacteriales</taxon>
        <taxon>Nocardiaceae</taxon>
        <taxon>Rhodococcus</taxon>
    </lineage>
</organism>
<evidence type="ECO:0000313" key="3">
    <source>
        <dbReference type="Proteomes" id="UP000183407"/>
    </source>
</evidence>
<name>A0A1H4IY66_RHOJO</name>
<gene>
    <name evidence="2" type="ORF">SAMN04490220_0643</name>
</gene>
<dbReference type="OrthoDB" id="5178186at2"/>
<dbReference type="AlphaFoldDB" id="A0A1H4IY66"/>
<dbReference type="EMBL" id="FNTL01000002">
    <property type="protein sequence ID" value="SEB38907.1"/>
    <property type="molecule type" value="Genomic_DNA"/>
</dbReference>
<dbReference type="RefSeq" id="WP_143048803.1">
    <property type="nucleotide sequence ID" value="NZ_FNTL01000002.1"/>
</dbReference>
<feature type="compositionally biased region" description="Polar residues" evidence="1">
    <location>
        <begin position="23"/>
        <end position="40"/>
    </location>
</feature>
<proteinExistence type="predicted"/>
<reference evidence="3" key="1">
    <citation type="submission" date="2016-10" db="EMBL/GenBank/DDBJ databases">
        <authorList>
            <person name="Varghese N."/>
        </authorList>
    </citation>
    <scope>NUCLEOTIDE SEQUENCE [LARGE SCALE GENOMIC DNA]</scope>
    <source>
        <strain evidence="3">DSM 44719</strain>
    </source>
</reference>